<dbReference type="EMBL" id="KZ110598">
    <property type="protein sequence ID" value="OSX61780.1"/>
    <property type="molecule type" value="Genomic_DNA"/>
</dbReference>
<feature type="domain" description="FAD-binding" evidence="5">
    <location>
        <begin position="3"/>
        <end position="77"/>
    </location>
</feature>
<reference evidence="6 7" key="1">
    <citation type="submission" date="2017-04" db="EMBL/GenBank/DDBJ databases">
        <title>Genome Sequence of the Model Brown-Rot Fungus Postia placenta SB12.</title>
        <authorList>
            <consortium name="DOE Joint Genome Institute"/>
            <person name="Gaskell J."/>
            <person name="Kersten P."/>
            <person name="Larrondo L.F."/>
            <person name="Canessa P."/>
            <person name="Martinez D."/>
            <person name="Hibbett D."/>
            <person name="Schmoll M."/>
            <person name="Kubicek C.P."/>
            <person name="Martinez A.T."/>
            <person name="Yadav J."/>
            <person name="Master E."/>
            <person name="Magnuson J.K."/>
            <person name="James T."/>
            <person name="Yaver D."/>
            <person name="Berka R."/>
            <person name="Labutti K."/>
            <person name="Lipzen A."/>
            <person name="Aerts A."/>
            <person name="Barry K."/>
            <person name="Henrissat B."/>
            <person name="Blanchette R."/>
            <person name="Grigoriev I."/>
            <person name="Cullen D."/>
        </authorList>
    </citation>
    <scope>NUCLEOTIDE SEQUENCE [LARGE SCALE GENOMIC DNA]</scope>
    <source>
        <strain evidence="6 7">MAD-698-R-SB12</strain>
    </source>
</reference>
<keyword evidence="2" id="KW-0285">Flavoprotein</keyword>
<feature type="non-terminal residue" evidence="6">
    <location>
        <position position="1"/>
    </location>
</feature>
<dbReference type="InterPro" id="IPR002938">
    <property type="entry name" value="FAD-bd"/>
</dbReference>
<keyword evidence="4" id="KW-0560">Oxidoreductase</keyword>
<keyword evidence="7" id="KW-1185">Reference proteome</keyword>
<dbReference type="PRINTS" id="PR00420">
    <property type="entry name" value="RNGMNOXGNASE"/>
</dbReference>
<sequence length="122" mass="13646">RPNERMVDTLRKGRVFVAGDAGHVHSPYGGQGLNSSIQDAINIGWKLVLVEKGLALPSLLDTYTEERLPVIAQVLKTSSELFDETIAAKRDGKTSEKAWYRGGYLHQLGVNYRWSSVFVDER</sequence>
<evidence type="ECO:0000256" key="2">
    <source>
        <dbReference type="ARBA" id="ARBA00022630"/>
    </source>
</evidence>
<comment type="cofactor">
    <cofactor evidence="1">
        <name>FAD</name>
        <dbReference type="ChEBI" id="CHEBI:57692"/>
    </cofactor>
</comment>
<evidence type="ECO:0000313" key="7">
    <source>
        <dbReference type="Proteomes" id="UP000194127"/>
    </source>
</evidence>
<dbReference type="Pfam" id="PF01494">
    <property type="entry name" value="FAD_binding_3"/>
    <property type="match status" value="1"/>
</dbReference>
<dbReference type="STRING" id="670580.A0A1X6MZV7"/>
<organism evidence="6 7">
    <name type="scientific">Postia placenta MAD-698-R-SB12</name>
    <dbReference type="NCBI Taxonomy" id="670580"/>
    <lineage>
        <taxon>Eukaryota</taxon>
        <taxon>Fungi</taxon>
        <taxon>Dikarya</taxon>
        <taxon>Basidiomycota</taxon>
        <taxon>Agaricomycotina</taxon>
        <taxon>Agaricomycetes</taxon>
        <taxon>Polyporales</taxon>
        <taxon>Adustoporiaceae</taxon>
        <taxon>Rhodonia</taxon>
    </lineage>
</organism>
<dbReference type="PANTHER" id="PTHR43004">
    <property type="entry name" value="TRK SYSTEM POTASSIUM UPTAKE PROTEIN"/>
    <property type="match status" value="1"/>
</dbReference>
<dbReference type="PANTHER" id="PTHR43004:SF19">
    <property type="entry name" value="BINDING MONOOXYGENASE, PUTATIVE (JCVI)-RELATED"/>
    <property type="match status" value="1"/>
</dbReference>
<dbReference type="GeneID" id="36328107"/>
<dbReference type="SUPFAM" id="SSF51905">
    <property type="entry name" value="FAD/NAD(P)-binding domain"/>
    <property type="match status" value="1"/>
</dbReference>
<dbReference type="GO" id="GO:0016709">
    <property type="term" value="F:oxidoreductase activity, acting on paired donors, with incorporation or reduction of molecular oxygen, NAD(P)H as one donor, and incorporation of one atom of oxygen"/>
    <property type="evidence" value="ECO:0007669"/>
    <property type="project" value="UniProtKB-ARBA"/>
</dbReference>
<dbReference type="GO" id="GO:0071949">
    <property type="term" value="F:FAD binding"/>
    <property type="evidence" value="ECO:0007669"/>
    <property type="project" value="InterPro"/>
</dbReference>
<gene>
    <name evidence="6" type="ORF">POSPLADRAFT_1098082</name>
</gene>
<dbReference type="OrthoDB" id="2690153at2759"/>
<evidence type="ECO:0000256" key="1">
    <source>
        <dbReference type="ARBA" id="ARBA00001974"/>
    </source>
</evidence>
<proteinExistence type="predicted"/>
<dbReference type="Gene3D" id="3.50.50.60">
    <property type="entry name" value="FAD/NAD(P)-binding domain"/>
    <property type="match status" value="1"/>
</dbReference>
<name>A0A1X6MZV7_9APHY</name>
<dbReference type="InterPro" id="IPR050641">
    <property type="entry name" value="RIFMO-like"/>
</dbReference>
<dbReference type="Proteomes" id="UP000194127">
    <property type="component" value="Unassembled WGS sequence"/>
</dbReference>
<dbReference type="RefSeq" id="XP_024338574.1">
    <property type="nucleotide sequence ID" value="XM_024483158.1"/>
</dbReference>
<dbReference type="InterPro" id="IPR036188">
    <property type="entry name" value="FAD/NAD-bd_sf"/>
</dbReference>
<feature type="non-terminal residue" evidence="6">
    <location>
        <position position="122"/>
    </location>
</feature>
<evidence type="ECO:0000256" key="4">
    <source>
        <dbReference type="ARBA" id="ARBA00023002"/>
    </source>
</evidence>
<dbReference type="AlphaFoldDB" id="A0A1X6MZV7"/>
<evidence type="ECO:0000259" key="5">
    <source>
        <dbReference type="Pfam" id="PF01494"/>
    </source>
</evidence>
<accession>A0A1X6MZV7</accession>
<evidence type="ECO:0000256" key="3">
    <source>
        <dbReference type="ARBA" id="ARBA00022827"/>
    </source>
</evidence>
<protein>
    <recommendedName>
        <fullName evidence="5">FAD-binding domain-containing protein</fullName>
    </recommendedName>
</protein>
<evidence type="ECO:0000313" key="6">
    <source>
        <dbReference type="EMBL" id="OSX61780.1"/>
    </source>
</evidence>
<keyword evidence="3" id="KW-0274">FAD</keyword>